<organism evidence="3 4">
    <name type="scientific">Gnathostoma spinigerum</name>
    <dbReference type="NCBI Taxonomy" id="75299"/>
    <lineage>
        <taxon>Eukaryota</taxon>
        <taxon>Metazoa</taxon>
        <taxon>Ecdysozoa</taxon>
        <taxon>Nematoda</taxon>
        <taxon>Chromadorea</taxon>
        <taxon>Rhabditida</taxon>
        <taxon>Spirurina</taxon>
        <taxon>Gnathostomatomorpha</taxon>
        <taxon>Gnathostomatoidea</taxon>
        <taxon>Gnathostomatidae</taxon>
        <taxon>Gnathostoma</taxon>
    </lineage>
</organism>
<evidence type="ECO:0000313" key="3">
    <source>
        <dbReference type="EMBL" id="MFH4977514.1"/>
    </source>
</evidence>
<keyword evidence="1" id="KW-0175">Coiled coil</keyword>
<evidence type="ECO:0000256" key="1">
    <source>
        <dbReference type="SAM" id="Coils"/>
    </source>
</evidence>
<dbReference type="Proteomes" id="UP001608902">
    <property type="component" value="Unassembled WGS sequence"/>
</dbReference>
<sequence>MVAYDEKTDPKRAENQTNFLQAVGVVKMLNESEVDYLESLETERRTLKKTISKLKREINMCNAEYERLTEELKRYEGNDDNISKYTPTIEMELSYENTLSDTGTTDSYSTSDSVLETTPSTNTLSTPQIQSEDEFRNFSSSSDF</sequence>
<evidence type="ECO:0000313" key="4">
    <source>
        <dbReference type="Proteomes" id="UP001608902"/>
    </source>
</evidence>
<feature type="compositionally biased region" description="Low complexity" evidence="2">
    <location>
        <begin position="98"/>
        <end position="113"/>
    </location>
</feature>
<feature type="region of interest" description="Disordered" evidence="2">
    <location>
        <begin position="96"/>
        <end position="144"/>
    </location>
</feature>
<reference evidence="3 4" key="1">
    <citation type="submission" date="2024-08" db="EMBL/GenBank/DDBJ databases">
        <title>Gnathostoma spinigerum genome.</title>
        <authorList>
            <person name="Gonzalez-Bertolin B."/>
            <person name="Monzon S."/>
            <person name="Zaballos A."/>
            <person name="Jimenez P."/>
            <person name="Dekumyoy P."/>
            <person name="Varona S."/>
            <person name="Cuesta I."/>
            <person name="Sumanam S."/>
            <person name="Adisakwattana P."/>
            <person name="Gasser R.B."/>
            <person name="Hernandez-Gonzalez A."/>
            <person name="Young N.D."/>
            <person name="Perteguer M.J."/>
        </authorList>
    </citation>
    <scope>NUCLEOTIDE SEQUENCE [LARGE SCALE GENOMIC DNA]</scope>
    <source>
        <strain evidence="3">AL3</strain>
        <tissue evidence="3">Liver</tissue>
    </source>
</reference>
<feature type="coiled-coil region" evidence="1">
    <location>
        <begin position="37"/>
        <end position="78"/>
    </location>
</feature>
<name>A0ABD6EH87_9BILA</name>
<proteinExistence type="predicted"/>
<dbReference type="EMBL" id="JBGFUD010002365">
    <property type="protein sequence ID" value="MFH4977514.1"/>
    <property type="molecule type" value="Genomic_DNA"/>
</dbReference>
<dbReference type="AlphaFoldDB" id="A0ABD6EH87"/>
<keyword evidence="4" id="KW-1185">Reference proteome</keyword>
<protein>
    <submittedName>
        <fullName evidence="3">Uncharacterized protein</fullName>
    </submittedName>
</protein>
<gene>
    <name evidence="3" type="ORF">AB6A40_004223</name>
</gene>
<comment type="caution">
    <text evidence="3">The sequence shown here is derived from an EMBL/GenBank/DDBJ whole genome shotgun (WGS) entry which is preliminary data.</text>
</comment>
<accession>A0ABD6EH87</accession>
<feature type="compositionally biased region" description="Polar residues" evidence="2">
    <location>
        <begin position="114"/>
        <end position="130"/>
    </location>
</feature>
<evidence type="ECO:0000256" key="2">
    <source>
        <dbReference type="SAM" id="MobiDB-lite"/>
    </source>
</evidence>